<evidence type="ECO:0000256" key="1">
    <source>
        <dbReference type="ARBA" id="ARBA00004429"/>
    </source>
</evidence>
<feature type="transmembrane region" description="Helical" evidence="13">
    <location>
        <begin position="353"/>
        <end position="370"/>
    </location>
</feature>
<feature type="transmembrane region" description="Helical" evidence="13">
    <location>
        <begin position="382"/>
        <end position="398"/>
    </location>
</feature>
<dbReference type="GO" id="GO:0051205">
    <property type="term" value="P:protein insertion into membrane"/>
    <property type="evidence" value="ECO:0007669"/>
    <property type="project" value="TreeGrafter"/>
</dbReference>
<evidence type="ECO:0000256" key="12">
    <source>
        <dbReference type="ARBA" id="ARBA00033342"/>
    </source>
</evidence>
<accession>A0A1M4UYU0</accession>
<organism evidence="15 16">
    <name type="scientific">Marinitoga hydrogenitolerans (strain DSM 16785 / JCM 12826 / AT1271)</name>
    <dbReference type="NCBI Taxonomy" id="1122195"/>
    <lineage>
        <taxon>Bacteria</taxon>
        <taxon>Thermotogati</taxon>
        <taxon>Thermotogota</taxon>
        <taxon>Thermotogae</taxon>
        <taxon>Petrotogales</taxon>
        <taxon>Petrotogaceae</taxon>
        <taxon>Marinitoga</taxon>
    </lineage>
</organism>
<dbReference type="PRINTS" id="PR00701">
    <property type="entry name" value="60KDINNERMP"/>
</dbReference>
<dbReference type="AlphaFoldDB" id="A0A1M4UYU0"/>
<dbReference type="Pfam" id="PF02096">
    <property type="entry name" value="60KD_IMP"/>
    <property type="match status" value="1"/>
</dbReference>
<dbReference type="OrthoDB" id="9780552at2"/>
<dbReference type="PANTHER" id="PTHR12428">
    <property type="entry name" value="OXA1"/>
    <property type="match status" value="1"/>
</dbReference>
<keyword evidence="16" id="KW-1185">Reference proteome</keyword>
<dbReference type="CDD" id="cd20070">
    <property type="entry name" value="5TM_YidC_Alb3"/>
    <property type="match status" value="1"/>
</dbReference>
<comment type="subcellular location">
    <subcellularLocation>
        <location evidence="1">Cell inner membrane</location>
        <topology evidence="1">Multi-pass membrane protein</topology>
    </subcellularLocation>
    <subcellularLocation>
        <location evidence="13">Cell membrane</location>
        <topology evidence="13">Multi-pass membrane protein</topology>
    </subcellularLocation>
</comment>
<evidence type="ECO:0000256" key="2">
    <source>
        <dbReference type="ARBA" id="ARBA00010527"/>
    </source>
</evidence>
<evidence type="ECO:0000313" key="15">
    <source>
        <dbReference type="EMBL" id="SHE61921.1"/>
    </source>
</evidence>
<evidence type="ECO:0000256" key="11">
    <source>
        <dbReference type="ARBA" id="ARBA00033245"/>
    </source>
</evidence>
<keyword evidence="6 13" id="KW-0812">Transmembrane</keyword>
<evidence type="ECO:0000256" key="10">
    <source>
        <dbReference type="ARBA" id="ARBA00023186"/>
    </source>
</evidence>
<evidence type="ECO:0000256" key="8">
    <source>
        <dbReference type="ARBA" id="ARBA00022989"/>
    </source>
</evidence>
<dbReference type="CDD" id="cd19668">
    <property type="entry name" value="TmYidC_peri"/>
    <property type="match status" value="1"/>
</dbReference>
<keyword evidence="9 13" id="KW-0472">Membrane</keyword>
<dbReference type="HAMAP" id="MF_01810">
    <property type="entry name" value="YidC_type1"/>
    <property type="match status" value="1"/>
</dbReference>
<evidence type="ECO:0000313" key="16">
    <source>
        <dbReference type="Proteomes" id="UP000184334"/>
    </source>
</evidence>
<proteinExistence type="inferred from homology"/>
<dbReference type="PANTHER" id="PTHR12428:SF65">
    <property type="entry name" value="CYTOCHROME C OXIDASE ASSEMBLY PROTEIN COX18, MITOCHONDRIAL"/>
    <property type="match status" value="1"/>
</dbReference>
<keyword evidence="7 13" id="KW-0653">Protein transport</keyword>
<evidence type="ECO:0000256" key="5">
    <source>
        <dbReference type="ARBA" id="ARBA00022475"/>
    </source>
</evidence>
<dbReference type="GO" id="GO:0015031">
    <property type="term" value="P:protein transport"/>
    <property type="evidence" value="ECO:0007669"/>
    <property type="project" value="UniProtKB-KW"/>
</dbReference>
<protein>
    <recommendedName>
        <fullName evidence="3 13">Membrane protein insertase YidC</fullName>
    </recommendedName>
    <alternativeName>
        <fullName evidence="12 13">Foldase YidC</fullName>
    </alternativeName>
    <alternativeName>
        <fullName evidence="11 13">Membrane integrase YidC</fullName>
    </alternativeName>
    <alternativeName>
        <fullName evidence="13">Membrane protein YidC</fullName>
    </alternativeName>
</protein>
<evidence type="ECO:0000256" key="13">
    <source>
        <dbReference type="HAMAP-Rule" id="MF_01810"/>
    </source>
</evidence>
<feature type="transmembrane region" description="Helical" evidence="13">
    <location>
        <begin position="220"/>
        <end position="239"/>
    </location>
</feature>
<dbReference type="InterPro" id="IPR019998">
    <property type="entry name" value="Membr_insert_YidC"/>
</dbReference>
<dbReference type="NCBIfam" id="TIGR03592">
    <property type="entry name" value="yidC_oxa1_cterm"/>
    <property type="match status" value="1"/>
</dbReference>
<reference evidence="15" key="1">
    <citation type="submission" date="2016-11" db="EMBL/GenBank/DDBJ databases">
        <authorList>
            <person name="Varghese N."/>
            <person name="Submissions S."/>
        </authorList>
    </citation>
    <scope>NUCLEOTIDE SEQUENCE [LARGE SCALE GENOMIC DNA]</scope>
    <source>
        <strain evidence="15">DSM 16785</strain>
    </source>
</reference>
<dbReference type="Proteomes" id="UP000184334">
    <property type="component" value="Unassembled WGS sequence"/>
</dbReference>
<sequence>MKKILLIIGLIVLGVFVFSQIPDYSITSSATEINLQMRLYKVTFDNLGHMRSFEILQDRSNTLFTKIYSYYNDSFDLYDDNGNEILPVSFDISEDYENNFIEIKFYFENSGIKSYKFYNDPYYNFDVSFKNLSGKVIIPTISYPNTVATDNELLISYLNKPIKSLFIFDADNINIENQSIQISGNKTFKAYMGPRKFVFVKQVFPEKYDRIKELAKSVGAINWLWYINYAFVMFLWWLYRFTGNFGWAIMIFTLVIRLILYPLYHKQTKSMIEMRKLQPEIEKIKKKYKDPQRQQQALMELYKIHKINPAGGCLTAFVQLPIFWILYGAINYYQGTFAYNPQFLIWSDLSQGGFSQNIVLVLLSVVAYLFNALQSATDRKTAWNTSIMMIVFPFLFINLPTGIFIYWVTNAVLQIFITAYVNKKNHIKGLTMREFLGLGPKPYKTSK</sequence>
<keyword evidence="10 13" id="KW-0143">Chaperone</keyword>
<dbReference type="InterPro" id="IPR047196">
    <property type="entry name" value="YidC_ALB_C"/>
</dbReference>
<dbReference type="RefSeq" id="WP_072863664.1">
    <property type="nucleotide sequence ID" value="NZ_FQUI01000009.1"/>
</dbReference>
<keyword evidence="5 13" id="KW-1003">Cell membrane</keyword>
<evidence type="ECO:0000256" key="7">
    <source>
        <dbReference type="ARBA" id="ARBA00022927"/>
    </source>
</evidence>
<name>A0A1M4UYU0_MARH1</name>
<keyword evidence="8 13" id="KW-1133">Transmembrane helix</keyword>
<evidence type="ECO:0000256" key="9">
    <source>
        <dbReference type="ARBA" id="ARBA00023136"/>
    </source>
</evidence>
<feature type="transmembrane region" description="Helical" evidence="13">
    <location>
        <begin position="245"/>
        <end position="264"/>
    </location>
</feature>
<keyword evidence="4 13" id="KW-0813">Transport</keyword>
<feature type="transmembrane region" description="Helical" evidence="13">
    <location>
        <begin position="6"/>
        <end position="26"/>
    </location>
</feature>
<dbReference type="InterPro" id="IPR001708">
    <property type="entry name" value="YidC/ALB3/OXA1/COX18"/>
</dbReference>
<comment type="function">
    <text evidence="13">Required for the insertion and/or proper folding and/or complex formation of integral membrane proteins into the membrane. Involved in integration of membrane proteins that insert both dependently and independently of the Sec translocase complex, as well as at least some lipoproteins. Aids folding of multispanning membrane proteins.</text>
</comment>
<comment type="subunit">
    <text evidence="13">Interacts with the Sec translocase complex via SecD. Specifically interacts with transmembrane segments of nascent integral membrane proteins during membrane integration.</text>
</comment>
<feature type="domain" description="Membrane insertase YidC/Oxa/ALB C-terminal" evidence="14">
    <location>
        <begin position="245"/>
        <end position="423"/>
    </location>
</feature>
<evidence type="ECO:0000256" key="4">
    <source>
        <dbReference type="ARBA" id="ARBA00022448"/>
    </source>
</evidence>
<dbReference type="InterPro" id="IPR028055">
    <property type="entry name" value="YidC/Oxa/ALB_C"/>
</dbReference>
<evidence type="ECO:0000256" key="3">
    <source>
        <dbReference type="ARBA" id="ARBA00015325"/>
    </source>
</evidence>
<dbReference type="GO" id="GO:0005886">
    <property type="term" value="C:plasma membrane"/>
    <property type="evidence" value="ECO:0007669"/>
    <property type="project" value="UniProtKB-SubCell"/>
</dbReference>
<comment type="similarity">
    <text evidence="2 13">Belongs to the OXA1/ALB3/YidC family. Type 1 subfamily.</text>
</comment>
<evidence type="ECO:0000256" key="6">
    <source>
        <dbReference type="ARBA" id="ARBA00022692"/>
    </source>
</evidence>
<comment type="caution">
    <text evidence="15">The sequence shown here is derived from an EMBL/GenBank/DDBJ whole genome shotgun (WGS) entry which is preliminary data.</text>
</comment>
<feature type="transmembrane region" description="Helical" evidence="13">
    <location>
        <begin position="313"/>
        <end position="333"/>
    </location>
</feature>
<dbReference type="GO" id="GO:0032977">
    <property type="term" value="F:membrane insertase activity"/>
    <property type="evidence" value="ECO:0007669"/>
    <property type="project" value="InterPro"/>
</dbReference>
<evidence type="ECO:0000259" key="14">
    <source>
        <dbReference type="Pfam" id="PF02096"/>
    </source>
</evidence>
<dbReference type="STRING" id="1122195.SAMN02745164_00791"/>
<dbReference type="EMBL" id="FQUI01000009">
    <property type="protein sequence ID" value="SHE61921.1"/>
    <property type="molecule type" value="Genomic_DNA"/>
</dbReference>
<gene>
    <name evidence="13" type="primary">yidC</name>
    <name evidence="15" type="ORF">SAMN02745164_00791</name>
</gene>